<dbReference type="AlphaFoldDB" id="A0A9W9CWC1"/>
<feature type="region of interest" description="Disordered" evidence="1">
    <location>
        <begin position="152"/>
        <end position="182"/>
    </location>
</feature>
<feature type="compositionally biased region" description="Polar residues" evidence="1">
    <location>
        <begin position="173"/>
        <end position="182"/>
    </location>
</feature>
<evidence type="ECO:0000313" key="3">
    <source>
        <dbReference type="Proteomes" id="UP001140453"/>
    </source>
</evidence>
<feature type="compositionally biased region" description="Polar residues" evidence="1">
    <location>
        <begin position="70"/>
        <end position="89"/>
    </location>
</feature>
<accession>A0A9W9CWC1</accession>
<keyword evidence="3" id="KW-1185">Reference proteome</keyword>
<feature type="region of interest" description="Disordered" evidence="1">
    <location>
        <begin position="58"/>
        <end position="93"/>
    </location>
</feature>
<dbReference type="OrthoDB" id="5214061at2759"/>
<comment type="caution">
    <text evidence="2">The sequence shown here is derived from an EMBL/GenBank/DDBJ whole genome shotgun (WGS) entry which is preliminary data.</text>
</comment>
<protein>
    <submittedName>
        <fullName evidence="2">Uncharacterized protein</fullName>
    </submittedName>
</protein>
<proteinExistence type="predicted"/>
<gene>
    <name evidence="2" type="ORF">N0V93_007147</name>
</gene>
<dbReference type="EMBL" id="JAPEVB010000004">
    <property type="protein sequence ID" value="KAJ4389675.1"/>
    <property type="molecule type" value="Genomic_DNA"/>
</dbReference>
<evidence type="ECO:0000313" key="2">
    <source>
        <dbReference type="EMBL" id="KAJ4389675.1"/>
    </source>
</evidence>
<sequence>MLPGLATPLRPYQTDPLERLPYAYQRPEDHMQRPVSSYLPQHNQILPQHQHPYLPAPAQIPTSGPVAGYSTVTSRPPTRDSQQSFASPKSQRKTKGHVAAACVPCKKAHLRWLNDHAPDASRTVKKTLVLTFSTRSAVALDCEMTTEERGLTLDSGPTVRMPVSDDLCPISPKAQSHMVTTP</sequence>
<organism evidence="2 3">
    <name type="scientific">Gnomoniopsis smithogilvyi</name>
    <dbReference type="NCBI Taxonomy" id="1191159"/>
    <lineage>
        <taxon>Eukaryota</taxon>
        <taxon>Fungi</taxon>
        <taxon>Dikarya</taxon>
        <taxon>Ascomycota</taxon>
        <taxon>Pezizomycotina</taxon>
        <taxon>Sordariomycetes</taxon>
        <taxon>Sordariomycetidae</taxon>
        <taxon>Diaporthales</taxon>
        <taxon>Gnomoniaceae</taxon>
        <taxon>Gnomoniopsis</taxon>
    </lineage>
</organism>
<name>A0A9W9CWC1_9PEZI</name>
<dbReference type="Proteomes" id="UP001140453">
    <property type="component" value="Unassembled WGS sequence"/>
</dbReference>
<evidence type="ECO:0000256" key="1">
    <source>
        <dbReference type="SAM" id="MobiDB-lite"/>
    </source>
</evidence>
<reference evidence="2" key="1">
    <citation type="submission" date="2022-10" db="EMBL/GenBank/DDBJ databases">
        <title>Tapping the CABI collections for fungal endophytes: first genome assemblies for Collariella, Neodidymelliopsis, Ascochyta clinopodiicola, Didymella pomorum, Didymosphaeria variabile, Neocosmospora piperis and Neocucurbitaria cava.</title>
        <authorList>
            <person name="Hill R."/>
        </authorList>
    </citation>
    <scope>NUCLEOTIDE SEQUENCE</scope>
    <source>
        <strain evidence="2">IMI 355082</strain>
    </source>
</reference>